<sequence length="731" mass="83718">MRDWLRLLNNSFSFEIIKPLIDNRAFLAKLEELPTYCPISKMVTKDLMGEPFWRGIVEASVVEDAKNLANKIQISLPAKIGRTAFGIADYTKLPTYCPISKMVTKNLMGEPFWRGIVEASVVEDAKNLANKIQISLPAKTGRTAFGIADYTGKLKANQIFFQYSKKLSTKQSNKNPMVKIGRVGITKSPVVHPGDIRFYEAVDIPELRHLIDVLVFPTVGDRPIPDEIGGGDLDGDPYGIFWDEDLLMSKNFDATDFTDLDSDKVNKITLDKLQEEQAKFRSEYLKKRTIEFLSSSYLAVSLTQDLDSIECRSMRSSADKAKQIFWPDFMGKDHEPAYKTSHIICELYEKNLLLFQMIKNVSEEAEKRRTEEAIERDNEVNPDFRKLFEDYKKQIQTIMTKHQIKIEGELFSNAFTCASGTLAKQFYAIAKENKTCYSFPWLLWEGLDIWLRIDQSRNQNTAAAIKVDNDFCRIYGSSTQKSEMDNGQIILRMKQQTQSETFEKMVTIWAIFENLEKKFYLPAIKTYSEYYIISNENHTASAGEAFMGFLVSKMQNKVDNQSELQKAAQSALIKFAFLPSFNFFKAEPFENETIKQQCIVLYIPKSWELEFQQNYGKLKEISGCQDIAISIRRSFTEATKFSVMFRGTLESCQKLKSMLTPLIKVTLSHSLKNTKNHIIDESNKLLMDIFNFRQSLIHSRSALSWPNNGNTNQPRVRSRAVRNSGPCSGNP</sequence>
<dbReference type="Proteomes" id="UP000887580">
    <property type="component" value="Unplaced"/>
</dbReference>
<protein>
    <submittedName>
        <fullName evidence="2">RNA-dependent RNA polymerase</fullName>
    </submittedName>
</protein>
<evidence type="ECO:0000313" key="1">
    <source>
        <dbReference type="Proteomes" id="UP000887580"/>
    </source>
</evidence>
<evidence type="ECO:0000313" key="2">
    <source>
        <dbReference type="WBParaSite" id="PS1159_v2.g21801.t1"/>
    </source>
</evidence>
<organism evidence="1 2">
    <name type="scientific">Panagrolaimus sp. PS1159</name>
    <dbReference type="NCBI Taxonomy" id="55785"/>
    <lineage>
        <taxon>Eukaryota</taxon>
        <taxon>Metazoa</taxon>
        <taxon>Ecdysozoa</taxon>
        <taxon>Nematoda</taxon>
        <taxon>Chromadorea</taxon>
        <taxon>Rhabditida</taxon>
        <taxon>Tylenchina</taxon>
        <taxon>Panagrolaimomorpha</taxon>
        <taxon>Panagrolaimoidea</taxon>
        <taxon>Panagrolaimidae</taxon>
        <taxon>Panagrolaimus</taxon>
    </lineage>
</organism>
<accession>A0AC35FZK8</accession>
<name>A0AC35FZK8_9BILA</name>
<dbReference type="WBParaSite" id="PS1159_v2.g21801.t1">
    <property type="protein sequence ID" value="PS1159_v2.g21801.t1"/>
    <property type="gene ID" value="PS1159_v2.g21801"/>
</dbReference>
<proteinExistence type="predicted"/>
<reference evidence="2" key="1">
    <citation type="submission" date="2022-11" db="UniProtKB">
        <authorList>
            <consortium name="WormBaseParasite"/>
        </authorList>
    </citation>
    <scope>IDENTIFICATION</scope>
</reference>